<sequence length="407" mass="44982">MIGNNFKIKNLGPGLLYAGAAVGVSHLVQSTRAGAEYGLLMIVPVVLANLLKWPFFFAGPYYAAAKGESLIIGYHRLGKLPFYTNLCIAATTVPGILGAVTLVTAGIFNVVLGIETDIRLSSALILGIALFVLIRGRYAILDRLIKWIIAVLSLSTVVAVALLWQAPSHSYWRQIDWGNYQHITFLIALMGWMPAPIDLSIWQSIWSVEKFKIQPDARKIFKIDFNIGFIATAFLAVVFLLLGFFSLYNTENQLPADAVGFAASLISMYEVALGSTVSLLIKIAALTCMISTVITVLDAYPRVIAESIVIARGKGNLHRWNEFVLWVVATSGMVVILFFKTNMKDLVTLATVISFITAPVLAWFNTQLLRQIGFFPRQIFSINKILTSLGLLYLIAFTIIYLFITFR</sequence>
<feature type="transmembrane region" description="Helical" evidence="1">
    <location>
        <begin position="385"/>
        <end position="404"/>
    </location>
</feature>
<feature type="transmembrane region" description="Helical" evidence="1">
    <location>
        <begin position="86"/>
        <end position="112"/>
    </location>
</feature>
<keyword evidence="1" id="KW-1133">Transmembrane helix</keyword>
<feature type="transmembrane region" description="Helical" evidence="1">
    <location>
        <begin position="346"/>
        <end position="365"/>
    </location>
</feature>
<protein>
    <submittedName>
        <fullName evidence="2">Mn2+/Fe2+ NRAMP family transporter</fullName>
    </submittedName>
</protein>
<dbReference type="Proteomes" id="UP000253517">
    <property type="component" value="Unassembled WGS sequence"/>
</dbReference>
<keyword evidence="1" id="KW-0812">Transmembrane</keyword>
<gene>
    <name evidence="2" type="ORF">DES35_104121</name>
</gene>
<feature type="transmembrane region" description="Helical" evidence="1">
    <location>
        <begin position="118"/>
        <end position="135"/>
    </location>
</feature>
<reference evidence="2 3" key="1">
    <citation type="submission" date="2018-07" db="EMBL/GenBank/DDBJ databases">
        <title>Genomic Encyclopedia of Type Strains, Phase IV (KMG-IV): sequencing the most valuable type-strain genomes for metagenomic binning, comparative biology and taxonomic classification.</title>
        <authorList>
            <person name="Goeker M."/>
        </authorList>
    </citation>
    <scope>NUCLEOTIDE SEQUENCE [LARGE SCALE GENOMIC DNA]</scope>
    <source>
        <strain evidence="2 3">DSM 21410</strain>
    </source>
</reference>
<feature type="transmembrane region" description="Helical" evidence="1">
    <location>
        <begin position="185"/>
        <end position="206"/>
    </location>
</feature>
<feature type="transmembrane region" description="Helical" evidence="1">
    <location>
        <begin position="227"/>
        <end position="248"/>
    </location>
</feature>
<dbReference type="RefSeq" id="WP_114366417.1">
    <property type="nucleotide sequence ID" value="NZ_BHZF01000005.1"/>
</dbReference>
<organism evidence="2 3">
    <name type="scientific">Schleiferia thermophila</name>
    <dbReference type="NCBI Taxonomy" id="884107"/>
    <lineage>
        <taxon>Bacteria</taxon>
        <taxon>Pseudomonadati</taxon>
        <taxon>Bacteroidota</taxon>
        <taxon>Flavobacteriia</taxon>
        <taxon>Flavobacteriales</taxon>
        <taxon>Schleiferiaceae</taxon>
        <taxon>Schleiferia</taxon>
    </lineage>
</organism>
<evidence type="ECO:0000313" key="2">
    <source>
        <dbReference type="EMBL" id="RCX02361.1"/>
    </source>
</evidence>
<feature type="transmembrane region" description="Helical" evidence="1">
    <location>
        <begin position="40"/>
        <end position="65"/>
    </location>
</feature>
<feature type="transmembrane region" description="Helical" evidence="1">
    <location>
        <begin position="254"/>
        <end position="272"/>
    </location>
</feature>
<evidence type="ECO:0000256" key="1">
    <source>
        <dbReference type="SAM" id="Phobius"/>
    </source>
</evidence>
<dbReference type="AlphaFoldDB" id="A0A368ZZI2"/>
<dbReference type="EMBL" id="QPJS01000004">
    <property type="protein sequence ID" value="RCX02361.1"/>
    <property type="molecule type" value="Genomic_DNA"/>
</dbReference>
<feature type="transmembrane region" description="Helical" evidence="1">
    <location>
        <begin position="147"/>
        <end position="165"/>
    </location>
</feature>
<keyword evidence="1" id="KW-0472">Membrane</keyword>
<name>A0A368ZZI2_9FLAO</name>
<evidence type="ECO:0000313" key="3">
    <source>
        <dbReference type="Proteomes" id="UP000253517"/>
    </source>
</evidence>
<feature type="transmembrane region" description="Helical" evidence="1">
    <location>
        <begin position="320"/>
        <end position="339"/>
    </location>
</feature>
<comment type="caution">
    <text evidence="2">The sequence shown here is derived from an EMBL/GenBank/DDBJ whole genome shotgun (WGS) entry which is preliminary data.</text>
</comment>
<proteinExistence type="predicted"/>
<feature type="transmembrane region" description="Helical" evidence="1">
    <location>
        <begin position="279"/>
        <end position="300"/>
    </location>
</feature>
<accession>A0A368ZZI2</accession>
<keyword evidence="3" id="KW-1185">Reference proteome</keyword>